<gene>
    <name evidence="4" type="ORF">GCM10023211_21800</name>
</gene>
<evidence type="ECO:0000256" key="3">
    <source>
        <dbReference type="ARBA" id="ARBA00023163"/>
    </source>
</evidence>
<keyword evidence="3" id="KW-0804">Transcription</keyword>
<accession>A0ABP9ND81</accession>
<evidence type="ECO:0000313" key="5">
    <source>
        <dbReference type="Proteomes" id="UP001500171"/>
    </source>
</evidence>
<dbReference type="SUPFAM" id="SSF48498">
    <property type="entry name" value="Tetracyclin repressor-like, C-terminal domain"/>
    <property type="match status" value="1"/>
</dbReference>
<dbReference type="EMBL" id="BAABHY010000006">
    <property type="protein sequence ID" value="GAA5113529.1"/>
    <property type="molecule type" value="Genomic_DNA"/>
</dbReference>
<reference evidence="5" key="1">
    <citation type="journal article" date="2019" name="Int. J. Syst. Evol. Microbiol.">
        <title>The Global Catalogue of Microorganisms (GCM) 10K type strain sequencing project: providing services to taxonomists for standard genome sequencing and annotation.</title>
        <authorList>
            <consortium name="The Broad Institute Genomics Platform"/>
            <consortium name="The Broad Institute Genome Sequencing Center for Infectious Disease"/>
            <person name="Wu L."/>
            <person name="Ma J."/>
        </authorList>
    </citation>
    <scope>NUCLEOTIDE SEQUENCE [LARGE SCALE GENOMIC DNA]</scope>
    <source>
        <strain evidence="5">JCM 18050</strain>
    </source>
</reference>
<comment type="caution">
    <text evidence="4">The sequence shown here is derived from an EMBL/GenBank/DDBJ whole genome shotgun (WGS) entry which is preliminary data.</text>
</comment>
<dbReference type="Proteomes" id="UP001500171">
    <property type="component" value="Unassembled WGS sequence"/>
</dbReference>
<dbReference type="PANTHER" id="PTHR30055:SF234">
    <property type="entry name" value="HTH-TYPE TRANSCRIPTIONAL REGULATOR BETI"/>
    <property type="match status" value="1"/>
</dbReference>
<dbReference type="Gene3D" id="1.10.357.10">
    <property type="entry name" value="Tetracycline Repressor, domain 2"/>
    <property type="match status" value="1"/>
</dbReference>
<sequence length="187" mass="20845">MTQTNFSEDQSFLASLALAMVEKPRANLNELANAIGVSKATLYRFCRTRNELIERLTNYSSKVLIETIEDSLSDADPSIEALKRLADNLLTHSEFTLFFIHYWQSENPVIQALDQRWTTTLDSFFLRGQQAGLFRIDITAPALTELWISIIIGFIDAEGRGRVARAGLSTLIVTAFLQGTAVGVLSN</sequence>
<dbReference type="RefSeq" id="WP_345492144.1">
    <property type="nucleotide sequence ID" value="NZ_BAABHY010000006.1"/>
</dbReference>
<name>A0ABP9ND81_9GAMM</name>
<dbReference type="PANTHER" id="PTHR30055">
    <property type="entry name" value="HTH-TYPE TRANSCRIPTIONAL REGULATOR RUTR"/>
    <property type="match status" value="1"/>
</dbReference>
<dbReference type="GO" id="GO:0003677">
    <property type="term" value="F:DNA binding"/>
    <property type="evidence" value="ECO:0007669"/>
    <property type="project" value="UniProtKB-KW"/>
</dbReference>
<keyword evidence="1" id="KW-0805">Transcription regulation</keyword>
<dbReference type="SUPFAM" id="SSF46689">
    <property type="entry name" value="Homeodomain-like"/>
    <property type="match status" value="1"/>
</dbReference>
<keyword evidence="5" id="KW-1185">Reference proteome</keyword>
<proteinExistence type="predicted"/>
<protein>
    <submittedName>
        <fullName evidence="4">LacI family DNA-binding transcriptional regulator</fullName>
    </submittedName>
</protein>
<evidence type="ECO:0000313" key="4">
    <source>
        <dbReference type="EMBL" id="GAA5113529.1"/>
    </source>
</evidence>
<dbReference type="InterPro" id="IPR009057">
    <property type="entry name" value="Homeodomain-like_sf"/>
</dbReference>
<organism evidence="4 5">
    <name type="scientific">Orbus sasakiae</name>
    <dbReference type="NCBI Taxonomy" id="1078475"/>
    <lineage>
        <taxon>Bacteria</taxon>
        <taxon>Pseudomonadati</taxon>
        <taxon>Pseudomonadota</taxon>
        <taxon>Gammaproteobacteria</taxon>
        <taxon>Orbales</taxon>
        <taxon>Orbaceae</taxon>
        <taxon>Orbus</taxon>
    </lineage>
</organism>
<dbReference type="InterPro" id="IPR036271">
    <property type="entry name" value="Tet_transcr_reg_TetR-rel_C_sf"/>
</dbReference>
<evidence type="ECO:0000256" key="2">
    <source>
        <dbReference type="ARBA" id="ARBA00023125"/>
    </source>
</evidence>
<keyword evidence="2 4" id="KW-0238">DNA-binding</keyword>
<evidence type="ECO:0000256" key="1">
    <source>
        <dbReference type="ARBA" id="ARBA00023015"/>
    </source>
</evidence>
<dbReference type="InterPro" id="IPR050109">
    <property type="entry name" value="HTH-type_TetR-like_transc_reg"/>
</dbReference>